<dbReference type="Pfam" id="PF05704">
    <property type="entry name" value="Caps_synth"/>
    <property type="match status" value="1"/>
</dbReference>
<organism evidence="1 2">
    <name type="scientific">Chryseobacterium aquaticum</name>
    <dbReference type="NCBI Taxonomy" id="452084"/>
    <lineage>
        <taxon>Bacteria</taxon>
        <taxon>Pseudomonadati</taxon>
        <taxon>Bacteroidota</taxon>
        <taxon>Flavobacteriia</taxon>
        <taxon>Flavobacteriales</taxon>
        <taxon>Weeksellaceae</taxon>
        <taxon>Chryseobacterium group</taxon>
        <taxon>Chryseobacterium</taxon>
    </lineage>
</organism>
<dbReference type="GO" id="GO:0000030">
    <property type="term" value="F:mannosyltransferase activity"/>
    <property type="evidence" value="ECO:0007669"/>
    <property type="project" value="TreeGrafter"/>
</dbReference>
<proteinExistence type="predicted"/>
<keyword evidence="2" id="KW-1185">Reference proteome</keyword>
<evidence type="ECO:0000313" key="1">
    <source>
        <dbReference type="EMBL" id="KQK27310.1"/>
    </source>
</evidence>
<reference evidence="1 2" key="1">
    <citation type="submission" date="2015-10" db="EMBL/GenBank/DDBJ databases">
        <title>Chryseobacterium aquaticum genome.</title>
        <authorList>
            <person name="Newman J.D."/>
            <person name="Ferguson M.B."/>
            <person name="Miller J.R."/>
        </authorList>
    </citation>
    <scope>NUCLEOTIDE SEQUENCE [LARGE SCALE GENOMIC DNA]</scope>
    <source>
        <strain evidence="1 2">KCTC 12483</strain>
    </source>
</reference>
<dbReference type="EMBL" id="LLYZ01000002">
    <property type="protein sequence ID" value="KQK27310.1"/>
    <property type="molecule type" value="Genomic_DNA"/>
</dbReference>
<comment type="caution">
    <text evidence="1">The sequence shown here is derived from an EMBL/GenBank/DDBJ whole genome shotgun (WGS) entry which is preliminary data.</text>
</comment>
<dbReference type="GO" id="GO:0016020">
    <property type="term" value="C:membrane"/>
    <property type="evidence" value="ECO:0007669"/>
    <property type="project" value="GOC"/>
</dbReference>
<dbReference type="AlphaFoldDB" id="A0A0Q3PCA3"/>
<dbReference type="RefSeq" id="WP_056011997.1">
    <property type="nucleotide sequence ID" value="NZ_LLYZ01000002.1"/>
</dbReference>
<evidence type="ECO:0008006" key="3">
    <source>
        <dbReference type="Google" id="ProtNLM"/>
    </source>
</evidence>
<gene>
    <name evidence="1" type="ORF">AR438_03640</name>
</gene>
<evidence type="ECO:0000313" key="2">
    <source>
        <dbReference type="Proteomes" id="UP000051682"/>
    </source>
</evidence>
<dbReference type="InterPro" id="IPR051706">
    <property type="entry name" value="Glycosyltransferase_domain"/>
</dbReference>
<dbReference type="OrthoDB" id="9802881at2"/>
<dbReference type="GO" id="GO:0051999">
    <property type="term" value="P:mannosyl-inositol phosphorylceramide biosynthetic process"/>
    <property type="evidence" value="ECO:0007669"/>
    <property type="project" value="TreeGrafter"/>
</dbReference>
<dbReference type="PANTHER" id="PTHR32385:SF15">
    <property type="entry name" value="INOSITOL PHOSPHOCERAMIDE MANNOSYLTRANSFERASE 1"/>
    <property type="match status" value="1"/>
</dbReference>
<dbReference type="SUPFAM" id="SSF53448">
    <property type="entry name" value="Nucleotide-diphospho-sugar transferases"/>
    <property type="match status" value="1"/>
</dbReference>
<name>A0A0Q3PCA3_9FLAO</name>
<protein>
    <recommendedName>
        <fullName evidence="3">Capsular biosynthesis protein</fullName>
    </recommendedName>
</protein>
<dbReference type="InterPro" id="IPR008441">
    <property type="entry name" value="AfumC-like_glycosyl_Trfase"/>
</dbReference>
<accession>A0A0Q3PCA3</accession>
<dbReference type="Gene3D" id="3.90.550.20">
    <property type="match status" value="1"/>
</dbReference>
<sequence length="308" mass="36804">MKNQNYNIWGNGSKNEHVIPKTIWTFWDSPTESPLVEICFEQIRRILPDYTFNIITKTNANQFLENLPQLRTDISFINYTDLIRLGLLEKYGGIWMDASVLLTEDLDWLYQLKSRFNPDFIGFSADFFSNDEKYPLIETWFLASNPNNIFIKNWSQEFHKCYTSPHPHQYFDLEKKTIPNFCQKIDEALSSYLIAYLAATKIMRDNDNYRLLLIPSSTTAHYYNFLEKTAPHRLKNYFLANRKIKYWNLIKFERKGRNALDEDLLNGLYIKKSVLYQITENKKYLRKNPLIFFRYIKFIAKNLIDKVK</sequence>
<dbReference type="STRING" id="452084.AR438_03640"/>
<dbReference type="Proteomes" id="UP000051682">
    <property type="component" value="Unassembled WGS sequence"/>
</dbReference>
<dbReference type="PANTHER" id="PTHR32385">
    <property type="entry name" value="MANNOSYL PHOSPHORYLINOSITOL CERAMIDE SYNTHASE"/>
    <property type="match status" value="1"/>
</dbReference>
<dbReference type="InterPro" id="IPR029044">
    <property type="entry name" value="Nucleotide-diphossugar_trans"/>
</dbReference>